<protein>
    <submittedName>
        <fullName evidence="1">Uncharacterized protein</fullName>
    </submittedName>
</protein>
<evidence type="ECO:0000313" key="2">
    <source>
        <dbReference type="Proteomes" id="UP000007841"/>
    </source>
</evidence>
<dbReference type="RefSeq" id="WP_004140864.1">
    <property type="nucleotide sequence ID" value="NC_016845.1"/>
</dbReference>
<dbReference type="EMBL" id="CP003200">
    <property type="protein sequence ID" value="AEW62420.1"/>
    <property type="molecule type" value="Genomic_DNA"/>
</dbReference>
<dbReference type="KEGG" id="kpm:KPHS_37220"/>
<dbReference type="STRING" id="1125630.KPHS_37220"/>
<dbReference type="GeneID" id="11848754"/>
<dbReference type="RefSeq" id="YP_005228022.1">
    <property type="nucleotide sequence ID" value="NC_016845.1"/>
</dbReference>
<gene>
    <name evidence="1" type="ordered locus">KPHS_37220</name>
</gene>
<reference evidence="1 2" key="1">
    <citation type="journal article" date="2012" name="J. Bacteriol.">
        <title>Complete genome sequence of Klebsiella pneumoniae subsp. pneumoniae HS11286, a multidrug-resistant strain isolated from human sputum.</title>
        <authorList>
            <person name="Liu P."/>
            <person name="Li P."/>
            <person name="Jiang X."/>
            <person name="Bi D."/>
            <person name="Xie Y."/>
            <person name="Tai C."/>
            <person name="Deng Z."/>
            <person name="Rajakumar K."/>
            <person name="Ou H.Y."/>
        </authorList>
    </citation>
    <scope>NUCLEOTIDE SEQUENCE [LARGE SCALE GENOMIC DNA]</scope>
    <source>
        <strain evidence="1 2">HS11286</strain>
    </source>
</reference>
<proteinExistence type="predicted"/>
<name>A0A0H3GR38_KLEPH</name>
<dbReference type="HOGENOM" id="CLU_3217564_0_0_6"/>
<evidence type="ECO:0000313" key="1">
    <source>
        <dbReference type="EMBL" id="AEW62420.1"/>
    </source>
</evidence>
<keyword evidence="2" id="KW-1185">Reference proteome</keyword>
<accession>A0A0H3GR38</accession>
<dbReference type="Proteomes" id="UP000007841">
    <property type="component" value="Chromosome"/>
</dbReference>
<organism evidence="1 2">
    <name type="scientific">Klebsiella pneumoniae subsp. pneumoniae (strain HS11286)</name>
    <dbReference type="NCBI Taxonomy" id="1125630"/>
    <lineage>
        <taxon>Bacteria</taxon>
        <taxon>Pseudomonadati</taxon>
        <taxon>Pseudomonadota</taxon>
        <taxon>Gammaproteobacteria</taxon>
        <taxon>Enterobacterales</taxon>
        <taxon>Enterobacteriaceae</taxon>
        <taxon>Klebsiella/Raoultella group</taxon>
        <taxon>Klebsiella</taxon>
        <taxon>Klebsiella pneumoniae complex</taxon>
    </lineage>
</organism>
<sequence>MSGPAAALIIPLSTRAAPIVRRQLSVFVNVSALIIINMNITGVE</sequence>
<dbReference type="PATRIC" id="fig|1125630.4.peg.3627"/>
<dbReference type="AlphaFoldDB" id="A0A0H3GR38"/>